<organism evidence="1 2">
    <name type="scientific">Sulfurimonas diazotrophicus</name>
    <dbReference type="NCBI Taxonomy" id="3131939"/>
    <lineage>
        <taxon>Bacteria</taxon>
        <taxon>Pseudomonadati</taxon>
        <taxon>Campylobacterota</taxon>
        <taxon>Epsilonproteobacteria</taxon>
        <taxon>Campylobacterales</taxon>
        <taxon>Sulfurimonadaceae</taxon>
        <taxon>Sulfurimonas</taxon>
    </lineage>
</organism>
<sequence>MQNKTRPKVVLLKGNGPIIINSEMMELITITLSHGLVGLPLEELRAEKVIIVKDLDAFWDIHKTVKEKPACFVYSYDGLEEEDLKKIHSDDISHI</sequence>
<reference evidence="1 2" key="1">
    <citation type="submission" date="2024-03" db="EMBL/GenBank/DDBJ databases">
        <title>Sulfurimonas sp. HSL3-1.</title>
        <authorList>
            <person name="Wang S."/>
        </authorList>
    </citation>
    <scope>NUCLEOTIDE SEQUENCE [LARGE SCALE GENOMIC DNA]</scope>
    <source>
        <strain evidence="1 2">HSL3-1</strain>
    </source>
</reference>
<name>A0ABZ3HD23_9BACT</name>
<dbReference type="Proteomes" id="UP001447842">
    <property type="component" value="Chromosome"/>
</dbReference>
<dbReference type="EMBL" id="CP147920">
    <property type="protein sequence ID" value="XAU16186.1"/>
    <property type="molecule type" value="Genomic_DNA"/>
</dbReference>
<dbReference type="RefSeq" id="WP_345973589.1">
    <property type="nucleotide sequence ID" value="NZ_CP147920.1"/>
</dbReference>
<proteinExistence type="predicted"/>
<gene>
    <name evidence="1" type="ORF">WCY31_05625</name>
</gene>
<evidence type="ECO:0000313" key="2">
    <source>
        <dbReference type="Proteomes" id="UP001447842"/>
    </source>
</evidence>
<protein>
    <submittedName>
        <fullName evidence="1">Uncharacterized protein</fullName>
    </submittedName>
</protein>
<keyword evidence="2" id="KW-1185">Reference proteome</keyword>
<evidence type="ECO:0000313" key="1">
    <source>
        <dbReference type="EMBL" id="XAU16186.1"/>
    </source>
</evidence>
<accession>A0ABZ3HD23</accession>